<evidence type="ECO:0000256" key="1">
    <source>
        <dbReference type="ARBA" id="ARBA00010641"/>
    </source>
</evidence>
<dbReference type="InterPro" id="IPR013324">
    <property type="entry name" value="RNA_pol_sigma_r3/r4-like"/>
</dbReference>
<evidence type="ECO:0000259" key="7">
    <source>
        <dbReference type="Pfam" id="PF04542"/>
    </source>
</evidence>
<dbReference type="InterPro" id="IPR027383">
    <property type="entry name" value="Znf_put"/>
</dbReference>
<keyword evidence="3" id="KW-0731">Sigma factor</keyword>
<feature type="region of interest" description="Disordered" evidence="6">
    <location>
        <begin position="242"/>
        <end position="334"/>
    </location>
</feature>
<gene>
    <name evidence="9" type="ORF">Psuf_011350</name>
</gene>
<proteinExistence type="inferred from homology"/>
<dbReference type="EMBL" id="AP022871">
    <property type="protein sequence ID" value="BCB83822.1"/>
    <property type="molecule type" value="Genomic_DNA"/>
</dbReference>
<dbReference type="InterPro" id="IPR014284">
    <property type="entry name" value="RNA_pol_sigma-70_dom"/>
</dbReference>
<evidence type="ECO:0008006" key="11">
    <source>
        <dbReference type="Google" id="ProtNLM"/>
    </source>
</evidence>
<evidence type="ECO:0000256" key="5">
    <source>
        <dbReference type="ARBA" id="ARBA00023163"/>
    </source>
</evidence>
<dbReference type="Pfam" id="PF13490">
    <property type="entry name" value="zf-HC2"/>
    <property type="match status" value="1"/>
</dbReference>
<dbReference type="Proteomes" id="UP000503011">
    <property type="component" value="Chromosome"/>
</dbReference>
<protein>
    <recommendedName>
        <fullName evidence="11">RNA polymerase sigma-70 region 2 domain-containing protein</fullName>
    </recommendedName>
</protein>
<dbReference type="NCBIfam" id="TIGR02937">
    <property type="entry name" value="sigma70-ECF"/>
    <property type="match status" value="1"/>
</dbReference>
<feature type="compositionally biased region" description="Low complexity" evidence="6">
    <location>
        <begin position="285"/>
        <end position="296"/>
    </location>
</feature>
<feature type="compositionally biased region" description="Low complexity" evidence="6">
    <location>
        <begin position="263"/>
        <end position="277"/>
    </location>
</feature>
<evidence type="ECO:0000256" key="3">
    <source>
        <dbReference type="ARBA" id="ARBA00023082"/>
    </source>
</evidence>
<dbReference type="InterPro" id="IPR013325">
    <property type="entry name" value="RNA_pol_sigma_r2"/>
</dbReference>
<reference evidence="9 10" key="2">
    <citation type="submission" date="2020-03" db="EMBL/GenBank/DDBJ databases">
        <authorList>
            <person name="Ichikawa N."/>
            <person name="Kimura A."/>
            <person name="Kitahashi Y."/>
            <person name="Uohara A."/>
        </authorList>
    </citation>
    <scope>NUCLEOTIDE SEQUENCE [LARGE SCALE GENOMIC DNA]</scope>
    <source>
        <strain evidence="9 10">NBRC 105367</strain>
    </source>
</reference>
<accession>A0A6F8YCJ3</accession>
<dbReference type="InterPro" id="IPR007627">
    <property type="entry name" value="RNA_pol_sigma70_r2"/>
</dbReference>
<dbReference type="InterPro" id="IPR039425">
    <property type="entry name" value="RNA_pol_sigma-70-like"/>
</dbReference>
<feature type="compositionally biased region" description="Basic and acidic residues" evidence="6">
    <location>
        <begin position="246"/>
        <end position="255"/>
    </location>
</feature>
<evidence type="ECO:0000256" key="2">
    <source>
        <dbReference type="ARBA" id="ARBA00023015"/>
    </source>
</evidence>
<keyword evidence="5" id="KW-0804">Transcription</keyword>
<dbReference type="PANTHER" id="PTHR43133">
    <property type="entry name" value="RNA POLYMERASE ECF-TYPE SIGMA FACTO"/>
    <property type="match status" value="1"/>
</dbReference>
<evidence type="ECO:0000259" key="8">
    <source>
        <dbReference type="Pfam" id="PF13490"/>
    </source>
</evidence>
<dbReference type="GO" id="GO:0016987">
    <property type="term" value="F:sigma factor activity"/>
    <property type="evidence" value="ECO:0007669"/>
    <property type="project" value="UniProtKB-KW"/>
</dbReference>
<feature type="domain" description="RNA polymerase sigma-70 region 2" evidence="7">
    <location>
        <begin position="30"/>
        <end position="94"/>
    </location>
</feature>
<dbReference type="InterPro" id="IPR041916">
    <property type="entry name" value="Anti_sigma_zinc_sf"/>
</dbReference>
<organism evidence="9 10">
    <name type="scientific">Phytohabitans suffuscus</name>
    <dbReference type="NCBI Taxonomy" id="624315"/>
    <lineage>
        <taxon>Bacteria</taxon>
        <taxon>Bacillati</taxon>
        <taxon>Actinomycetota</taxon>
        <taxon>Actinomycetes</taxon>
        <taxon>Micromonosporales</taxon>
        <taxon>Micromonosporaceae</taxon>
    </lineage>
</organism>
<evidence type="ECO:0000313" key="9">
    <source>
        <dbReference type="EMBL" id="BCB83822.1"/>
    </source>
</evidence>
<feature type="domain" description="Putative zinc-finger" evidence="8">
    <location>
        <begin position="194"/>
        <end position="228"/>
    </location>
</feature>
<dbReference type="PANTHER" id="PTHR43133:SF8">
    <property type="entry name" value="RNA POLYMERASE SIGMA FACTOR HI_1459-RELATED"/>
    <property type="match status" value="1"/>
</dbReference>
<dbReference type="GO" id="GO:0006352">
    <property type="term" value="P:DNA-templated transcription initiation"/>
    <property type="evidence" value="ECO:0007669"/>
    <property type="project" value="InterPro"/>
</dbReference>
<dbReference type="SUPFAM" id="SSF88946">
    <property type="entry name" value="Sigma2 domain of RNA polymerase sigma factors"/>
    <property type="match status" value="1"/>
</dbReference>
<keyword evidence="2" id="KW-0805">Transcription regulation</keyword>
<comment type="similarity">
    <text evidence="1">Belongs to the sigma-70 factor family. ECF subfamily.</text>
</comment>
<keyword evidence="4" id="KW-0238">DNA-binding</keyword>
<dbReference type="Gene3D" id="1.10.10.1320">
    <property type="entry name" value="Anti-sigma factor, zinc-finger domain"/>
    <property type="match status" value="1"/>
</dbReference>
<keyword evidence="10" id="KW-1185">Reference proteome</keyword>
<dbReference type="KEGG" id="psuu:Psuf_011350"/>
<dbReference type="GO" id="GO:0003677">
    <property type="term" value="F:DNA binding"/>
    <property type="evidence" value="ECO:0007669"/>
    <property type="project" value="UniProtKB-KW"/>
</dbReference>
<evidence type="ECO:0000313" key="10">
    <source>
        <dbReference type="Proteomes" id="UP000503011"/>
    </source>
</evidence>
<dbReference type="SUPFAM" id="SSF88659">
    <property type="entry name" value="Sigma3 and sigma4 domains of RNA polymerase sigma factors"/>
    <property type="match status" value="1"/>
</dbReference>
<evidence type="ECO:0000256" key="6">
    <source>
        <dbReference type="SAM" id="MobiDB-lite"/>
    </source>
</evidence>
<dbReference type="RefSeq" id="WP_173154544.1">
    <property type="nucleotide sequence ID" value="NZ_AP022871.1"/>
</dbReference>
<reference evidence="9 10" key="1">
    <citation type="submission" date="2020-03" db="EMBL/GenBank/DDBJ databases">
        <title>Whole genome shotgun sequence of Phytohabitans suffuscus NBRC 105367.</title>
        <authorList>
            <person name="Komaki H."/>
            <person name="Tamura T."/>
        </authorList>
    </citation>
    <scope>NUCLEOTIDE SEQUENCE [LARGE SCALE GENOMIC DNA]</scope>
    <source>
        <strain evidence="9 10">NBRC 105367</strain>
    </source>
</reference>
<name>A0A6F8YCJ3_9ACTN</name>
<dbReference type="Gene3D" id="1.10.10.10">
    <property type="entry name" value="Winged helix-like DNA-binding domain superfamily/Winged helix DNA-binding domain"/>
    <property type="match status" value="1"/>
</dbReference>
<evidence type="ECO:0000256" key="4">
    <source>
        <dbReference type="ARBA" id="ARBA00023125"/>
    </source>
</evidence>
<dbReference type="Gene3D" id="1.10.1740.10">
    <property type="match status" value="1"/>
</dbReference>
<feature type="compositionally biased region" description="Basic residues" evidence="6">
    <location>
        <begin position="306"/>
        <end position="320"/>
    </location>
</feature>
<sequence length="334" mass="36533">MTTTPTFDDQPDTDLVAAARAGDAEAFAELFRRHRPATYRAAAAYASSPTERDDLVAESFARLLMGIRSGRGPEGAVMPYLSRMIRNMAIDRWRLDRVVVSCEQPPEREPHYDEDGVVAAEQATLVARAFATLPKRWQDVLWYTEIDQEPPARVAPLLGITPNAVAALAYRAREGLRQAYLQVHTPSQDAGERCRTTLRQLGAWIRGGLSARTETSVGQHLEGCDRCRMAMGELAMINAEMSGGSERPDLGRESRPTGPQRPPGTGHPAAAPTVGPPRAGGADPGSGPARSRPGPRTLGRWSVAARTRRLCRPAPRRRRPVPGWRSRTARRAPP</sequence>
<dbReference type="AlphaFoldDB" id="A0A6F8YCJ3"/>
<dbReference type="Pfam" id="PF04542">
    <property type="entry name" value="Sigma70_r2"/>
    <property type="match status" value="1"/>
</dbReference>
<dbReference type="InterPro" id="IPR036388">
    <property type="entry name" value="WH-like_DNA-bd_sf"/>
</dbReference>